<evidence type="ECO:0000313" key="1">
    <source>
        <dbReference type="EMBL" id="EEJ39759.1"/>
    </source>
</evidence>
<evidence type="ECO:0000313" key="2">
    <source>
        <dbReference type="Proteomes" id="UP000004483"/>
    </source>
</evidence>
<comment type="caution">
    <text evidence="1">The sequence shown here is derived from an EMBL/GenBank/DDBJ whole genome shotgun (WGS) entry which is preliminary data.</text>
</comment>
<reference evidence="1 2" key="1">
    <citation type="submission" date="2009-01" db="EMBL/GenBank/DDBJ databases">
        <authorList>
            <person name="Qin X."/>
            <person name="Bachman B."/>
            <person name="Battles P."/>
            <person name="Bell A."/>
            <person name="Bess C."/>
            <person name="Bickham C."/>
            <person name="Chaboub L."/>
            <person name="Chen D."/>
            <person name="Coyle M."/>
            <person name="Deiros D.R."/>
            <person name="Dinh H."/>
            <person name="Forbes L."/>
            <person name="Fowler G."/>
            <person name="Francisco L."/>
            <person name="Fu Q."/>
            <person name="Gubbala S."/>
            <person name="Hale W."/>
            <person name="Han Y."/>
            <person name="Hemphill L."/>
            <person name="Highlander S.K."/>
            <person name="Hirani K."/>
            <person name="Hogues M."/>
            <person name="Jackson L."/>
            <person name="Jakkamsetti A."/>
            <person name="Javaid M."/>
            <person name="Jiang H."/>
            <person name="Korchina V."/>
            <person name="Kovar C."/>
            <person name="Lara F."/>
            <person name="Lee S."/>
            <person name="Mata R."/>
            <person name="Mathew T."/>
            <person name="Moen C."/>
            <person name="Morales K."/>
            <person name="Munidasa M."/>
            <person name="Nazareth L."/>
            <person name="Ngo R."/>
            <person name="Nguyen L."/>
            <person name="Okwuonu G."/>
            <person name="Ongeri F."/>
            <person name="Patil S."/>
            <person name="Petrosino J."/>
            <person name="Pham C."/>
            <person name="Pham P."/>
            <person name="Pu L.-L."/>
            <person name="Puazo M."/>
            <person name="Raj R."/>
            <person name="Reid J."/>
            <person name="Rouhana J."/>
            <person name="Saada N."/>
            <person name="Shang Y."/>
            <person name="Simmons D."/>
            <person name="Thornton R."/>
            <person name="Warren J."/>
            <person name="Weissenberger G."/>
            <person name="Zhang J."/>
            <person name="Zhang L."/>
            <person name="Zhou C."/>
            <person name="Zhu D."/>
            <person name="Muzny D."/>
            <person name="Worley K."/>
            <person name="Gibbs R."/>
        </authorList>
    </citation>
    <scope>NUCLEOTIDE SEQUENCE [LARGE SCALE GENOMIC DNA]</scope>
    <source>
        <strain evidence="1 2">ATCC 49540</strain>
    </source>
</reference>
<protein>
    <submittedName>
        <fullName evidence="1">Uncharacterized protein</fullName>
    </submittedName>
</protein>
<proteinExistence type="predicted"/>
<organism evidence="1 2">
    <name type="scientific">Limosilactobacillus vaginalis DSM 5837 = ATCC 49540</name>
    <dbReference type="NCBI Taxonomy" id="1423814"/>
    <lineage>
        <taxon>Bacteria</taxon>
        <taxon>Bacillati</taxon>
        <taxon>Bacillota</taxon>
        <taxon>Bacilli</taxon>
        <taxon>Lactobacillales</taxon>
        <taxon>Lactobacillaceae</taxon>
        <taxon>Limosilactobacillus</taxon>
    </lineage>
</organism>
<dbReference type="STRING" id="1423814.HMPREF0549_1759"/>
<dbReference type="AlphaFoldDB" id="C2EWC3"/>
<gene>
    <name evidence="1" type="ORF">HMPREF0549_1759</name>
</gene>
<dbReference type="EMBL" id="ACGV01000193">
    <property type="protein sequence ID" value="EEJ39759.1"/>
    <property type="molecule type" value="Genomic_DNA"/>
</dbReference>
<dbReference type="HOGENOM" id="CLU_2954880_0_0_9"/>
<accession>C2EWC3</accession>
<dbReference type="RefSeq" id="WP_003717379.1">
    <property type="nucleotide sequence ID" value="NZ_AZGL01000080.1"/>
</dbReference>
<sequence length="59" mass="6890">MKKLILVLATGFFCYCYSWGDELGMFVSFMYIFFELAETLYHWSQKKSDSAANTDAQNK</sequence>
<dbReference type="OrthoDB" id="9875146at2"/>
<dbReference type="Proteomes" id="UP000004483">
    <property type="component" value="Unassembled WGS sequence"/>
</dbReference>
<name>C2EWC3_9LACO</name>